<proteinExistence type="predicted"/>
<evidence type="ECO:0000313" key="2">
    <source>
        <dbReference type="EMBL" id="QFG75051.1"/>
    </source>
</evidence>
<reference evidence="2" key="1">
    <citation type="journal article" date="2019" name="Philos. Trans. R. Soc. Lond., B, Biol. Sci.">
        <title>Targeted metagenomic recovery of four divergent viruses reveals shared and distinctive characteristics of giant viruses of marine eukaryotes.</title>
        <authorList>
            <person name="Needham D.M."/>
            <person name="Poirier C."/>
            <person name="Hehenberger E."/>
            <person name="Jimenez V."/>
            <person name="Swalwell J.E."/>
            <person name="Santoro A.E."/>
            <person name="Worden A.Z."/>
        </authorList>
    </citation>
    <scope>NUCLEOTIDE SEQUENCE</scope>
    <source>
        <strain evidence="2">OPacV-421</strain>
    </source>
</reference>
<dbReference type="InterPro" id="IPR001466">
    <property type="entry name" value="Beta-lactam-related"/>
</dbReference>
<feature type="domain" description="Beta-lactamase-related" evidence="1">
    <location>
        <begin position="42"/>
        <end position="313"/>
    </location>
</feature>
<sequence>MKKTIKRIKENTYFPPKKQDYVIKSSSQYDVSNLIAQAVHSYSSQVTIFKQNKLVLNMQNKKDNKLIETLSITKSLCALAIMFLIQDKKIDDEHDLVSKYIKSWNYGKKKDITIKHILTHTSGLDNYWNYDEFMWPNGNYDDYMKGKLSTPNAKQISLVVDKDKQLDEAWRYNDIATQVIPTLVKHITKKDISRYLYRKLFKPLHIKYRWNHDDSGNSYGPNGLTINSLDLCKIGLLILNDGKYNKKQILHKSLIDRMVQPHIKTSQIKEDKMWKETDMTGYGYMWWRHNDLIISLGYLGQMLVIDKKNKVVGCRLIESKWDNKHFVKETEKDTLYFNGFKDFVKYLSTPQKTKRIKSKGVSIKKSKTIKYSRYRPRY</sequence>
<name>A0A5J6VNT5_9VIRU</name>
<dbReference type="PANTHER" id="PTHR43283:SF7">
    <property type="entry name" value="BETA-LACTAMASE-RELATED DOMAIN-CONTAINING PROTEIN"/>
    <property type="match status" value="1"/>
</dbReference>
<organism evidence="2">
    <name type="scientific">Megaviridae environmental sample</name>
    <dbReference type="NCBI Taxonomy" id="1737588"/>
    <lineage>
        <taxon>Viruses</taxon>
        <taxon>Varidnaviria</taxon>
        <taxon>Bamfordvirae</taxon>
        <taxon>Nucleocytoviricota</taxon>
        <taxon>Megaviricetes</taxon>
        <taxon>Imitervirales</taxon>
        <taxon>Mimiviridae</taxon>
        <taxon>environmental samples</taxon>
    </lineage>
</organism>
<dbReference type="InterPro" id="IPR012338">
    <property type="entry name" value="Beta-lactam/transpept-like"/>
</dbReference>
<dbReference type="SUPFAM" id="SSF56601">
    <property type="entry name" value="beta-lactamase/transpeptidase-like"/>
    <property type="match status" value="1"/>
</dbReference>
<dbReference type="Gene3D" id="3.40.710.10">
    <property type="entry name" value="DD-peptidase/beta-lactamase superfamily"/>
    <property type="match status" value="1"/>
</dbReference>
<dbReference type="InterPro" id="IPR050789">
    <property type="entry name" value="Diverse_Enzym_Activities"/>
</dbReference>
<accession>A0A5J6VNT5</accession>
<dbReference type="Pfam" id="PF00144">
    <property type="entry name" value="Beta-lactamase"/>
    <property type="match status" value="1"/>
</dbReference>
<dbReference type="PANTHER" id="PTHR43283">
    <property type="entry name" value="BETA-LACTAMASE-RELATED"/>
    <property type="match status" value="1"/>
</dbReference>
<protein>
    <submittedName>
        <fullName evidence="2">Beta-lactamase</fullName>
    </submittedName>
</protein>
<evidence type="ECO:0000259" key="1">
    <source>
        <dbReference type="Pfam" id="PF00144"/>
    </source>
</evidence>
<dbReference type="EMBL" id="MN448297">
    <property type="protein sequence ID" value="QFG75051.1"/>
    <property type="molecule type" value="Genomic_DNA"/>
</dbReference>